<dbReference type="Gene3D" id="3.30.40.10">
    <property type="entry name" value="Zinc/RING finger domain, C3HC4 (zinc finger)"/>
    <property type="match status" value="1"/>
</dbReference>
<dbReference type="Proteomes" id="UP000826195">
    <property type="component" value="Unassembled WGS sequence"/>
</dbReference>
<dbReference type="InterPro" id="IPR013083">
    <property type="entry name" value="Znf_RING/FYVE/PHD"/>
</dbReference>
<evidence type="ECO:0000259" key="4">
    <source>
        <dbReference type="PROSITE" id="PS50089"/>
    </source>
</evidence>
<evidence type="ECO:0000313" key="6">
    <source>
        <dbReference type="Proteomes" id="UP000826195"/>
    </source>
</evidence>
<dbReference type="EMBL" id="JAHXZJ010001954">
    <property type="protein sequence ID" value="KAH0548254.1"/>
    <property type="molecule type" value="Genomic_DNA"/>
</dbReference>
<keyword evidence="1 3" id="KW-0479">Metal-binding</keyword>
<dbReference type="InterPro" id="IPR001841">
    <property type="entry name" value="Znf_RING"/>
</dbReference>
<evidence type="ECO:0000256" key="1">
    <source>
        <dbReference type="ARBA" id="ARBA00022771"/>
    </source>
</evidence>
<comment type="caution">
    <text evidence="5">The sequence shown here is derived from an EMBL/GenBank/DDBJ whole genome shotgun (WGS) entry which is preliminary data.</text>
</comment>
<keyword evidence="1 3" id="KW-0863">Zinc-finger</keyword>
<keyword evidence="6" id="KW-1185">Reference proteome</keyword>
<dbReference type="AlphaFoldDB" id="A0AAV7I724"/>
<name>A0AAV7I724_COTGL</name>
<dbReference type="SUPFAM" id="SSF57850">
    <property type="entry name" value="RING/U-box"/>
    <property type="match status" value="1"/>
</dbReference>
<keyword evidence="2" id="KW-0862">Zinc</keyword>
<evidence type="ECO:0000256" key="2">
    <source>
        <dbReference type="ARBA" id="ARBA00022833"/>
    </source>
</evidence>
<protein>
    <recommendedName>
        <fullName evidence="4">RING-type domain-containing protein</fullName>
    </recommendedName>
</protein>
<dbReference type="PROSITE" id="PS50089">
    <property type="entry name" value="ZF_RING_2"/>
    <property type="match status" value="1"/>
</dbReference>
<organism evidence="5 6">
    <name type="scientific">Cotesia glomerata</name>
    <name type="common">Lepidopteran parasitic wasp</name>
    <name type="synonym">Apanteles glomeratus</name>
    <dbReference type="NCBI Taxonomy" id="32391"/>
    <lineage>
        <taxon>Eukaryota</taxon>
        <taxon>Metazoa</taxon>
        <taxon>Ecdysozoa</taxon>
        <taxon>Arthropoda</taxon>
        <taxon>Hexapoda</taxon>
        <taxon>Insecta</taxon>
        <taxon>Pterygota</taxon>
        <taxon>Neoptera</taxon>
        <taxon>Endopterygota</taxon>
        <taxon>Hymenoptera</taxon>
        <taxon>Apocrita</taxon>
        <taxon>Ichneumonoidea</taxon>
        <taxon>Braconidae</taxon>
        <taxon>Microgastrinae</taxon>
        <taxon>Cotesia</taxon>
    </lineage>
</organism>
<proteinExistence type="predicted"/>
<evidence type="ECO:0000313" key="5">
    <source>
        <dbReference type="EMBL" id="KAH0548254.1"/>
    </source>
</evidence>
<accession>A0AAV7I724</accession>
<reference evidence="5 6" key="1">
    <citation type="journal article" date="2021" name="J. Hered.">
        <title>A chromosome-level genome assembly of the parasitoid wasp, Cotesia glomerata (Hymenoptera: Braconidae).</title>
        <authorList>
            <person name="Pinto B.J."/>
            <person name="Weis J.J."/>
            <person name="Gamble T."/>
            <person name="Ode P.J."/>
            <person name="Paul R."/>
            <person name="Zaspel J.M."/>
        </authorList>
    </citation>
    <scope>NUCLEOTIDE SEQUENCE [LARGE SCALE GENOMIC DNA]</scope>
    <source>
        <strain evidence="5">CgM1</strain>
    </source>
</reference>
<evidence type="ECO:0000256" key="3">
    <source>
        <dbReference type="PROSITE-ProRule" id="PRU00175"/>
    </source>
</evidence>
<dbReference type="GO" id="GO:0008270">
    <property type="term" value="F:zinc ion binding"/>
    <property type="evidence" value="ECO:0007669"/>
    <property type="project" value="UniProtKB-KW"/>
</dbReference>
<gene>
    <name evidence="5" type="ORF">KQX54_000068</name>
</gene>
<sequence>MKRIKKLRLLNAINESNENRLFLQKLLVLPLLPPDDIELAFYWILSTTAPVLLLQFKKLLKYFYNQWIRRTRPDVYSVFLRVFRTNNFSEAYNKVLALQFGTHPNIWDFTEKIVLLQELKRIEYESLQNGNRIMKQFRSRETLKNKIIHSAWVLYQNNQFGHFLVDVRKIHNFIAENPIEIEFVVGEHITDCTMCEQSMTNHICQPCNHWFGCSRCVQNMRVFLARVQPNLRCPTCDNVIASFEKIF</sequence>
<feature type="domain" description="RING-type" evidence="4">
    <location>
        <begin position="192"/>
        <end position="237"/>
    </location>
</feature>